<comment type="similarity">
    <text evidence="1">Belongs to the helicase family.</text>
</comment>
<dbReference type="Gene3D" id="3.40.50.300">
    <property type="entry name" value="P-loop containing nucleotide triphosphate hydrolases"/>
    <property type="match status" value="1"/>
</dbReference>
<dbReference type="Proteomes" id="UP000054350">
    <property type="component" value="Unassembled WGS sequence"/>
</dbReference>
<dbReference type="GO" id="GO:0006310">
    <property type="term" value="P:DNA recombination"/>
    <property type="evidence" value="ECO:0007669"/>
    <property type="project" value="UniProtKB-KW"/>
</dbReference>
<dbReference type="GO" id="GO:0043139">
    <property type="term" value="F:5'-3' DNA helicase activity"/>
    <property type="evidence" value="ECO:0007669"/>
    <property type="project" value="UniProtKB-EC"/>
</dbReference>
<gene>
    <name evidence="4" type="ORF">AMAG_04374</name>
</gene>
<dbReference type="VEuPathDB" id="FungiDB:AMAG_04374"/>
<proteinExistence type="inferred from homology"/>
<keyword evidence="1" id="KW-0347">Helicase</keyword>
<dbReference type="AlphaFoldDB" id="A0A0L0S8U6"/>
<evidence type="ECO:0000313" key="4">
    <source>
        <dbReference type="EMBL" id="KNE58829.1"/>
    </source>
</evidence>
<comment type="catalytic activity">
    <reaction evidence="1">
        <text>ATP + H2O = ADP + phosphate + H(+)</text>
        <dbReference type="Rhea" id="RHEA:13065"/>
        <dbReference type="ChEBI" id="CHEBI:15377"/>
        <dbReference type="ChEBI" id="CHEBI:15378"/>
        <dbReference type="ChEBI" id="CHEBI:30616"/>
        <dbReference type="ChEBI" id="CHEBI:43474"/>
        <dbReference type="ChEBI" id="CHEBI:456216"/>
        <dbReference type="EC" id="5.6.2.3"/>
    </reaction>
</comment>
<dbReference type="eggNOG" id="KOG0987">
    <property type="taxonomic scope" value="Eukaryota"/>
</dbReference>
<protein>
    <recommendedName>
        <fullName evidence="1">ATP-dependent DNA helicase</fullName>
        <ecNumber evidence="1">5.6.2.3</ecNumber>
    </recommendedName>
</protein>
<evidence type="ECO:0000256" key="1">
    <source>
        <dbReference type="RuleBase" id="RU363044"/>
    </source>
</evidence>
<feature type="domain" description="DNA helicase Pif1-like 2B" evidence="3">
    <location>
        <begin position="213"/>
        <end position="243"/>
    </location>
</feature>
<keyword evidence="1" id="KW-0547">Nucleotide-binding</keyword>
<dbReference type="GO" id="GO:0006281">
    <property type="term" value="P:DNA repair"/>
    <property type="evidence" value="ECO:0007669"/>
    <property type="project" value="UniProtKB-KW"/>
</dbReference>
<reference evidence="4 5" key="1">
    <citation type="submission" date="2009-11" db="EMBL/GenBank/DDBJ databases">
        <title>Annotation of Allomyces macrogynus ATCC 38327.</title>
        <authorList>
            <consortium name="The Broad Institute Genome Sequencing Platform"/>
            <person name="Russ C."/>
            <person name="Cuomo C."/>
            <person name="Burger G."/>
            <person name="Gray M.W."/>
            <person name="Holland P.W.H."/>
            <person name="King N."/>
            <person name="Lang F.B.F."/>
            <person name="Roger A.J."/>
            <person name="Ruiz-Trillo I."/>
            <person name="Young S.K."/>
            <person name="Zeng Q."/>
            <person name="Gargeya S."/>
            <person name="Fitzgerald M."/>
            <person name="Haas B."/>
            <person name="Abouelleil A."/>
            <person name="Alvarado L."/>
            <person name="Arachchi H.M."/>
            <person name="Berlin A."/>
            <person name="Chapman S.B."/>
            <person name="Gearin G."/>
            <person name="Goldberg J."/>
            <person name="Griggs A."/>
            <person name="Gujja S."/>
            <person name="Hansen M."/>
            <person name="Heiman D."/>
            <person name="Howarth C."/>
            <person name="Larimer J."/>
            <person name="Lui A."/>
            <person name="MacDonald P.J.P."/>
            <person name="McCowen C."/>
            <person name="Montmayeur A."/>
            <person name="Murphy C."/>
            <person name="Neiman D."/>
            <person name="Pearson M."/>
            <person name="Priest M."/>
            <person name="Roberts A."/>
            <person name="Saif S."/>
            <person name="Shea T."/>
            <person name="Sisk P."/>
            <person name="Stolte C."/>
            <person name="Sykes S."/>
            <person name="Wortman J."/>
            <person name="Nusbaum C."/>
            <person name="Birren B."/>
        </authorList>
    </citation>
    <scope>NUCLEOTIDE SEQUENCE [LARGE SCALE GENOMIC DNA]</scope>
    <source>
        <strain evidence="4 5">ATCC 38327</strain>
    </source>
</reference>
<keyword evidence="1" id="KW-0234">DNA repair</keyword>
<organism evidence="4 5">
    <name type="scientific">Allomyces macrogynus (strain ATCC 38327)</name>
    <name type="common">Allomyces javanicus var. macrogynus</name>
    <dbReference type="NCBI Taxonomy" id="578462"/>
    <lineage>
        <taxon>Eukaryota</taxon>
        <taxon>Fungi</taxon>
        <taxon>Fungi incertae sedis</taxon>
        <taxon>Blastocladiomycota</taxon>
        <taxon>Blastocladiomycetes</taxon>
        <taxon>Blastocladiales</taxon>
        <taxon>Blastocladiaceae</taxon>
        <taxon>Allomyces</taxon>
    </lineage>
</organism>
<dbReference type="PANTHER" id="PTHR47642">
    <property type="entry name" value="ATP-DEPENDENT DNA HELICASE"/>
    <property type="match status" value="1"/>
</dbReference>
<dbReference type="Pfam" id="PF05970">
    <property type="entry name" value="PIF1"/>
    <property type="match status" value="1"/>
</dbReference>
<feature type="domain" description="DNA helicase Pif1-like DEAD-box helicase" evidence="2">
    <location>
        <begin position="27"/>
        <end position="125"/>
    </location>
</feature>
<accession>A0A0L0S8U6</accession>
<keyword evidence="1" id="KW-0378">Hydrolase</keyword>
<dbReference type="STRING" id="578462.A0A0L0S8U6"/>
<dbReference type="GO" id="GO:0005524">
    <property type="term" value="F:ATP binding"/>
    <property type="evidence" value="ECO:0007669"/>
    <property type="project" value="UniProtKB-KW"/>
</dbReference>
<dbReference type="SUPFAM" id="SSF52540">
    <property type="entry name" value="P-loop containing nucleoside triphosphate hydrolases"/>
    <property type="match status" value="1"/>
</dbReference>
<dbReference type="InterPro" id="IPR010285">
    <property type="entry name" value="DNA_helicase_pif1-like_DEAD"/>
</dbReference>
<sequence length="353" mass="39386">MTRNAAESIGGQTVHRFGGINMGTNRAVESMRDIDVLTVDEISMMSANIFERLNQTLQKCRGSPEFFGGLQVIFVGDMFQLPPRRTQHRARRQPLLRDDPFVFEAPSFADGRFHVVNLETVFRQAGALFQHFLELPKSACAILAQICKPNDNSDPSLLRLFMRNKDVQKYNEMRIKALKTEGYKDDAKDWLREDMGTVHEKLLGALAPLSLSTLTLKVGAPVMCIRDIDRDLVHGARGVVIAFDAGFPVVDNSRPSAGSGGGVLVQRVVRPYMWSCNEYEDDEGKSITAQVATREQARLVLGKRDHHVNAQGLSLDGAVVHLTDDRIFPHLVYVALSRVRDDNNLPSSISTRI</sequence>
<dbReference type="InterPro" id="IPR051055">
    <property type="entry name" value="PIF1_helicase"/>
</dbReference>
<keyword evidence="1" id="KW-0233">DNA recombination</keyword>
<keyword evidence="5" id="KW-1185">Reference proteome</keyword>
<comment type="cofactor">
    <cofactor evidence="1">
        <name>Mg(2+)</name>
        <dbReference type="ChEBI" id="CHEBI:18420"/>
    </cofactor>
</comment>
<dbReference type="InterPro" id="IPR027417">
    <property type="entry name" value="P-loop_NTPase"/>
</dbReference>
<reference evidence="5" key="2">
    <citation type="submission" date="2009-11" db="EMBL/GenBank/DDBJ databases">
        <title>The Genome Sequence of Allomyces macrogynus strain ATCC 38327.</title>
        <authorList>
            <consortium name="The Broad Institute Genome Sequencing Platform"/>
            <person name="Russ C."/>
            <person name="Cuomo C."/>
            <person name="Shea T."/>
            <person name="Young S.K."/>
            <person name="Zeng Q."/>
            <person name="Koehrsen M."/>
            <person name="Haas B."/>
            <person name="Borodovsky M."/>
            <person name="Guigo R."/>
            <person name="Alvarado L."/>
            <person name="Berlin A."/>
            <person name="Borenstein D."/>
            <person name="Chen Z."/>
            <person name="Engels R."/>
            <person name="Freedman E."/>
            <person name="Gellesch M."/>
            <person name="Goldberg J."/>
            <person name="Griggs A."/>
            <person name="Gujja S."/>
            <person name="Heiman D."/>
            <person name="Hepburn T."/>
            <person name="Howarth C."/>
            <person name="Jen D."/>
            <person name="Larson L."/>
            <person name="Lewis B."/>
            <person name="Mehta T."/>
            <person name="Park D."/>
            <person name="Pearson M."/>
            <person name="Roberts A."/>
            <person name="Saif S."/>
            <person name="Shenoy N."/>
            <person name="Sisk P."/>
            <person name="Stolte C."/>
            <person name="Sykes S."/>
            <person name="Walk T."/>
            <person name="White J."/>
            <person name="Yandava C."/>
            <person name="Burger G."/>
            <person name="Gray M.W."/>
            <person name="Holland P.W.H."/>
            <person name="King N."/>
            <person name="Lang F.B.F."/>
            <person name="Roger A.J."/>
            <person name="Ruiz-Trillo I."/>
            <person name="Lander E."/>
            <person name="Nusbaum C."/>
        </authorList>
    </citation>
    <scope>NUCLEOTIDE SEQUENCE [LARGE SCALE GENOMIC DNA]</scope>
    <source>
        <strain evidence="5">ATCC 38327</strain>
    </source>
</reference>
<dbReference type="InterPro" id="IPR049163">
    <property type="entry name" value="Pif1-like_2B_dom"/>
</dbReference>
<name>A0A0L0S8U6_ALLM3</name>
<keyword evidence="1" id="KW-0067">ATP-binding</keyword>
<evidence type="ECO:0000259" key="2">
    <source>
        <dbReference type="Pfam" id="PF05970"/>
    </source>
</evidence>
<dbReference type="GO" id="GO:0016887">
    <property type="term" value="F:ATP hydrolysis activity"/>
    <property type="evidence" value="ECO:0007669"/>
    <property type="project" value="RHEA"/>
</dbReference>
<dbReference type="EC" id="5.6.2.3" evidence="1"/>
<dbReference type="EMBL" id="GG745333">
    <property type="protein sequence ID" value="KNE58829.1"/>
    <property type="molecule type" value="Genomic_DNA"/>
</dbReference>
<evidence type="ECO:0000259" key="3">
    <source>
        <dbReference type="Pfam" id="PF21530"/>
    </source>
</evidence>
<evidence type="ECO:0000313" key="5">
    <source>
        <dbReference type="Proteomes" id="UP000054350"/>
    </source>
</evidence>
<keyword evidence="1" id="KW-0227">DNA damage</keyword>
<dbReference type="GO" id="GO:0000723">
    <property type="term" value="P:telomere maintenance"/>
    <property type="evidence" value="ECO:0007669"/>
    <property type="project" value="InterPro"/>
</dbReference>
<dbReference type="OrthoDB" id="5578775at2759"/>
<dbReference type="Pfam" id="PF21530">
    <property type="entry name" value="Pif1_2B_dom"/>
    <property type="match status" value="1"/>
</dbReference>